<protein>
    <submittedName>
        <fullName evidence="7">G_PROTEIN_RECEP_F1_2 domain-containing protein</fullName>
    </submittedName>
</protein>
<comment type="subcellular location">
    <subcellularLocation>
        <location evidence="1">Membrane</location>
        <topology evidence="1">Multi-pass membrane protein</topology>
    </subcellularLocation>
</comment>
<evidence type="ECO:0000313" key="6">
    <source>
        <dbReference type="Proteomes" id="UP000492821"/>
    </source>
</evidence>
<dbReference type="InterPro" id="IPR052854">
    <property type="entry name" value="Serpentine_rcpt_epsilon"/>
</dbReference>
<evidence type="ECO:0000256" key="4">
    <source>
        <dbReference type="ARBA" id="ARBA00023136"/>
    </source>
</evidence>
<accession>A0A7E4VTB0</accession>
<dbReference type="Pfam" id="PF10292">
    <property type="entry name" value="7TM_GPCR_Srab"/>
    <property type="match status" value="1"/>
</dbReference>
<reference evidence="7" key="2">
    <citation type="submission" date="2020-10" db="UniProtKB">
        <authorList>
            <consortium name="WormBaseParasite"/>
        </authorList>
    </citation>
    <scope>IDENTIFICATION</scope>
</reference>
<dbReference type="WBParaSite" id="Pan_g3045.t1">
    <property type="protein sequence ID" value="Pan_g3045.t1"/>
    <property type="gene ID" value="Pan_g3045"/>
</dbReference>
<sequence>MVELANVPLGHNLSPLRVIGFIAELIISCILIVMTVVVGYKLWNRKGYHINLRITVFNMYISFPIGSIARILWIIHIFSAETFLSPWMVEQSIRLLTLSVSAFWVMQLPAIFERICATVFYKTYSNWKCKETLVIVFLCWALVINICYDVIPVPTEAGYAIIIIANIVIVPLYTVLFRINFNRYKNKSKNLTERYQIFQNVESLYPLAWTVAIEMVHNLATLGGVLVFALVVVPSGNNTYQEVMNSVSNLVREIILLVYCLPFLIYSKERRKTRFINKVAAQTQNANTLYDKQFQNLW</sequence>
<feature type="transmembrane region" description="Helical" evidence="5">
    <location>
        <begin position="95"/>
        <end position="112"/>
    </location>
</feature>
<dbReference type="InterPro" id="IPR019408">
    <property type="entry name" value="7TM_GPCR_serpentine_rcpt_Srab"/>
</dbReference>
<name>A0A7E4VTB0_PANRE</name>
<feature type="transmembrane region" description="Helical" evidence="5">
    <location>
        <begin position="157"/>
        <end position="179"/>
    </location>
</feature>
<dbReference type="Proteomes" id="UP000492821">
    <property type="component" value="Unassembled WGS sequence"/>
</dbReference>
<feature type="transmembrane region" description="Helical" evidence="5">
    <location>
        <begin position="133"/>
        <end position="151"/>
    </location>
</feature>
<evidence type="ECO:0000256" key="1">
    <source>
        <dbReference type="ARBA" id="ARBA00004141"/>
    </source>
</evidence>
<keyword evidence="3 5" id="KW-1133">Transmembrane helix</keyword>
<feature type="transmembrane region" description="Helical" evidence="5">
    <location>
        <begin position="55"/>
        <end position="75"/>
    </location>
</feature>
<evidence type="ECO:0000313" key="7">
    <source>
        <dbReference type="WBParaSite" id="Pan_g3045.t1"/>
    </source>
</evidence>
<proteinExistence type="predicted"/>
<keyword evidence="2 5" id="KW-0812">Transmembrane</keyword>
<dbReference type="GO" id="GO:0016020">
    <property type="term" value="C:membrane"/>
    <property type="evidence" value="ECO:0007669"/>
    <property type="project" value="UniProtKB-SubCell"/>
</dbReference>
<evidence type="ECO:0000256" key="2">
    <source>
        <dbReference type="ARBA" id="ARBA00022692"/>
    </source>
</evidence>
<feature type="transmembrane region" description="Helical" evidence="5">
    <location>
        <begin position="18"/>
        <end position="43"/>
    </location>
</feature>
<evidence type="ECO:0000256" key="3">
    <source>
        <dbReference type="ARBA" id="ARBA00022989"/>
    </source>
</evidence>
<feature type="transmembrane region" description="Helical" evidence="5">
    <location>
        <begin position="204"/>
        <end position="230"/>
    </location>
</feature>
<keyword evidence="4 5" id="KW-0472">Membrane</keyword>
<dbReference type="PANTHER" id="PTHR47518:SF9">
    <property type="entry name" value="SERPENTINE RECEPTOR, CLASS T"/>
    <property type="match status" value="1"/>
</dbReference>
<dbReference type="AlphaFoldDB" id="A0A7E4VTB0"/>
<reference evidence="6" key="1">
    <citation type="journal article" date="2013" name="Genetics">
        <title>The draft genome and transcriptome of Panagrellus redivivus are shaped by the harsh demands of a free-living lifestyle.</title>
        <authorList>
            <person name="Srinivasan J."/>
            <person name="Dillman A.R."/>
            <person name="Macchietto M.G."/>
            <person name="Heikkinen L."/>
            <person name="Lakso M."/>
            <person name="Fracchia K.M."/>
            <person name="Antoshechkin I."/>
            <person name="Mortazavi A."/>
            <person name="Wong G."/>
            <person name="Sternberg P.W."/>
        </authorList>
    </citation>
    <scope>NUCLEOTIDE SEQUENCE [LARGE SCALE GENOMIC DNA]</scope>
    <source>
        <strain evidence="6">MT8872</strain>
    </source>
</reference>
<keyword evidence="6" id="KW-1185">Reference proteome</keyword>
<dbReference type="PANTHER" id="PTHR47518">
    <property type="entry name" value="SERPENTINE RECEPTOR CLASS EPSILON-13-RELATED"/>
    <property type="match status" value="1"/>
</dbReference>
<organism evidence="6 7">
    <name type="scientific">Panagrellus redivivus</name>
    <name type="common">Microworm</name>
    <dbReference type="NCBI Taxonomy" id="6233"/>
    <lineage>
        <taxon>Eukaryota</taxon>
        <taxon>Metazoa</taxon>
        <taxon>Ecdysozoa</taxon>
        <taxon>Nematoda</taxon>
        <taxon>Chromadorea</taxon>
        <taxon>Rhabditida</taxon>
        <taxon>Tylenchina</taxon>
        <taxon>Panagrolaimomorpha</taxon>
        <taxon>Panagrolaimoidea</taxon>
        <taxon>Panagrolaimidae</taxon>
        <taxon>Panagrellus</taxon>
    </lineage>
</organism>
<evidence type="ECO:0000256" key="5">
    <source>
        <dbReference type="SAM" id="Phobius"/>
    </source>
</evidence>
<feature type="transmembrane region" description="Helical" evidence="5">
    <location>
        <begin position="250"/>
        <end position="267"/>
    </location>
</feature>